<dbReference type="SUPFAM" id="SSF53335">
    <property type="entry name" value="S-adenosyl-L-methionine-dependent methyltransferases"/>
    <property type="match status" value="1"/>
</dbReference>
<keyword evidence="1" id="KW-0489">Methyltransferase</keyword>
<organism evidence="1 2">
    <name type="scientific">Bradyrhizobium vignae</name>
    <dbReference type="NCBI Taxonomy" id="1549949"/>
    <lineage>
        <taxon>Bacteria</taxon>
        <taxon>Pseudomonadati</taxon>
        <taxon>Pseudomonadota</taxon>
        <taxon>Alphaproteobacteria</taxon>
        <taxon>Hyphomicrobiales</taxon>
        <taxon>Nitrobacteraceae</taxon>
        <taxon>Bradyrhizobium</taxon>
    </lineage>
</organism>
<dbReference type="Gene3D" id="3.40.50.150">
    <property type="entry name" value="Vaccinia Virus protein VP39"/>
    <property type="match status" value="1"/>
</dbReference>
<protein>
    <submittedName>
        <fullName evidence="1">Class I SAM-dependent methyltransferase</fullName>
    </submittedName>
</protein>
<dbReference type="GO" id="GO:0008168">
    <property type="term" value="F:methyltransferase activity"/>
    <property type="evidence" value="ECO:0007669"/>
    <property type="project" value="UniProtKB-KW"/>
</dbReference>
<dbReference type="EMBL" id="JAGIKT010000044">
    <property type="protein sequence ID" value="MBP0113282.1"/>
    <property type="molecule type" value="Genomic_DNA"/>
</dbReference>
<dbReference type="PANTHER" id="PTHR42912:SF85">
    <property type="entry name" value="METHYLTRANSFERASE TYPE 11"/>
    <property type="match status" value="1"/>
</dbReference>
<dbReference type="InterPro" id="IPR029063">
    <property type="entry name" value="SAM-dependent_MTases_sf"/>
</dbReference>
<dbReference type="Proteomes" id="UP000669317">
    <property type="component" value="Unassembled WGS sequence"/>
</dbReference>
<sequence length="278" mass="31619">MTDAFTIERCASGLKDSRWSFLRKLSAIYRAYAMLSLLEERSSVSSSEAQGFNARFRDKWVADRARSVASGSRVLDVGAGTAPYRSLFEHCQYETQDFAEYEGYKGPEGQYANIDYVSDITEIPVPDASFDVILCTEVLEHVPCPIDALREMVRITKPGGRLFLTAPLGSGLHQEPYHFYGGFTDHWYRKFLNDFGCEAISIDPNHGFFAHLGQECARFTWQFSRLKLEHGGYEKELVHMIGDVLPRYFYQLDKNTLLPEFTIGFHVEAKRKESSSGT</sequence>
<evidence type="ECO:0000313" key="2">
    <source>
        <dbReference type="Proteomes" id="UP000669317"/>
    </source>
</evidence>
<dbReference type="CDD" id="cd02440">
    <property type="entry name" value="AdoMet_MTases"/>
    <property type="match status" value="1"/>
</dbReference>
<name>A0ABS3ZYR3_9BRAD</name>
<dbReference type="PANTHER" id="PTHR42912">
    <property type="entry name" value="METHYLTRANSFERASE"/>
    <property type="match status" value="1"/>
</dbReference>
<dbReference type="Pfam" id="PF13489">
    <property type="entry name" value="Methyltransf_23"/>
    <property type="match status" value="1"/>
</dbReference>
<dbReference type="GO" id="GO:0032259">
    <property type="term" value="P:methylation"/>
    <property type="evidence" value="ECO:0007669"/>
    <property type="project" value="UniProtKB-KW"/>
</dbReference>
<accession>A0ABS3ZYR3</accession>
<keyword evidence="1" id="KW-0808">Transferase</keyword>
<keyword evidence="2" id="KW-1185">Reference proteome</keyword>
<dbReference type="RefSeq" id="WP_209295616.1">
    <property type="nucleotide sequence ID" value="NZ_JAGIKT010000044.1"/>
</dbReference>
<dbReference type="InterPro" id="IPR050508">
    <property type="entry name" value="Methyltransf_Superfamily"/>
</dbReference>
<reference evidence="1 2" key="1">
    <citation type="submission" date="2021-03" db="EMBL/GenBank/DDBJ databases">
        <title>Genome Sequence of Bradyrhizobium vignae strain ISRA400.</title>
        <authorList>
            <person name="Tisa L.S."/>
            <person name="Svistoonoff S."/>
            <person name="Hocher V."/>
            <person name="Fall S."/>
            <person name="Zaiya A."/>
            <person name="Naing D."/>
            <person name="Niang N."/>
            <person name="Diouf A."/>
            <person name="Dasylva M.C."/>
            <person name="Toure O."/>
            <person name="Gueye M."/>
            <person name="Gully D."/>
            <person name="Tisseyre P."/>
            <person name="Simpson S."/>
            <person name="Morris K."/>
            <person name="Thomas W.K."/>
        </authorList>
    </citation>
    <scope>NUCLEOTIDE SEQUENCE [LARGE SCALE GENOMIC DNA]</scope>
    <source>
        <strain evidence="1 2">ISRA400</strain>
    </source>
</reference>
<proteinExistence type="predicted"/>
<evidence type="ECO:0000313" key="1">
    <source>
        <dbReference type="EMBL" id="MBP0113282.1"/>
    </source>
</evidence>
<gene>
    <name evidence="1" type="ORF">JWS04_19770</name>
</gene>
<comment type="caution">
    <text evidence="1">The sequence shown here is derived from an EMBL/GenBank/DDBJ whole genome shotgun (WGS) entry which is preliminary data.</text>
</comment>